<dbReference type="OMA" id="QEPKEVW"/>
<evidence type="ECO:0000256" key="6">
    <source>
        <dbReference type="ARBA" id="ARBA00023180"/>
    </source>
</evidence>
<evidence type="ECO:0000256" key="7">
    <source>
        <dbReference type="SAM" id="SignalP"/>
    </source>
</evidence>
<name>A0A1Y1IDE9_KLENI</name>
<sequence length="532" mass="58714">MGQIKVCGPVRHWGQIARFRWLAVILLAAWQAEHVQCRLQPTRGGALDGSEEWGYTEVREGAHTFWWLYYSNATLASVHDATVPLVLWLQGGPGASGVGFGNFAEIGPLNLNLEPRPHTWLQKAHLLFVDNPVGTGFSYVEKASQLTRTNAEIAADLVAFAAAFFEEHPALQATPFYIICESYGGKMTGEFGLELHRAVQKGQVKTNFRGVALGDSWISPIDYVLAWGPLLQSYSLVDRVETDAIQKFADATERALEADAFTNATSLWAATEDIIETYSENVNFYNLLLHSPPNLASDECSKSERLAWSEAVLESVERNLQRVSEARASQQSLRLRRKRPQNMGATDQTVRKLHAAALDTEEGAVSGGALFAEAVEKLRTKYVDRLHTDPLDGLMNGPIRQKLGIIPKNVRWGGQSTQVFARLAGDFMKPVVDKVEALLATGVSVTVYSGQLDLICCTTGTQAWMQSSKWPGLDTWNKAQRQPIYVEASPQVVAFVKASDNLAFYWILNAGHMVPADVPVVGLELLTRITRS</sequence>
<feature type="chain" id="PRO_5013299268" evidence="7">
    <location>
        <begin position="38"/>
        <end position="532"/>
    </location>
</feature>
<organism evidence="8 9">
    <name type="scientific">Klebsormidium nitens</name>
    <name type="common">Green alga</name>
    <name type="synonym">Ulothrix nitens</name>
    <dbReference type="NCBI Taxonomy" id="105231"/>
    <lineage>
        <taxon>Eukaryota</taxon>
        <taxon>Viridiplantae</taxon>
        <taxon>Streptophyta</taxon>
        <taxon>Klebsormidiophyceae</taxon>
        <taxon>Klebsormidiales</taxon>
        <taxon>Klebsormidiaceae</taxon>
        <taxon>Klebsormidium</taxon>
    </lineage>
</organism>
<keyword evidence="2 8" id="KW-0121">Carboxypeptidase</keyword>
<keyword evidence="9" id="KW-1185">Reference proteome</keyword>
<comment type="similarity">
    <text evidence="1">Belongs to the peptidase S10 family.</text>
</comment>
<keyword evidence="4 7" id="KW-0732">Signal</keyword>
<evidence type="ECO:0000313" key="9">
    <source>
        <dbReference type="Proteomes" id="UP000054558"/>
    </source>
</evidence>
<dbReference type="InterPro" id="IPR001563">
    <property type="entry name" value="Peptidase_S10"/>
</dbReference>
<keyword evidence="3" id="KW-0645">Protease</keyword>
<dbReference type="GO" id="GO:0004185">
    <property type="term" value="F:serine-type carboxypeptidase activity"/>
    <property type="evidence" value="ECO:0000318"/>
    <property type="project" value="GO_Central"/>
</dbReference>
<evidence type="ECO:0000256" key="4">
    <source>
        <dbReference type="ARBA" id="ARBA00022729"/>
    </source>
</evidence>
<gene>
    <name evidence="8" type="ORF">KFL_003070140</name>
</gene>
<evidence type="ECO:0000256" key="1">
    <source>
        <dbReference type="ARBA" id="ARBA00009431"/>
    </source>
</evidence>
<dbReference type="Proteomes" id="UP000054558">
    <property type="component" value="Unassembled WGS sequence"/>
</dbReference>
<evidence type="ECO:0000313" key="8">
    <source>
        <dbReference type="EMBL" id="GAQ86726.1"/>
    </source>
</evidence>
<dbReference type="Gene3D" id="3.40.50.1820">
    <property type="entry name" value="alpha/beta hydrolase"/>
    <property type="match status" value="1"/>
</dbReference>
<dbReference type="EMBL" id="DF237256">
    <property type="protein sequence ID" value="GAQ86726.1"/>
    <property type="molecule type" value="Genomic_DNA"/>
</dbReference>
<dbReference type="PANTHER" id="PTHR11802">
    <property type="entry name" value="SERINE PROTEASE FAMILY S10 SERINE CARBOXYPEPTIDASE"/>
    <property type="match status" value="1"/>
</dbReference>
<evidence type="ECO:0000256" key="3">
    <source>
        <dbReference type="ARBA" id="ARBA00022670"/>
    </source>
</evidence>
<dbReference type="SUPFAM" id="SSF53474">
    <property type="entry name" value="alpha/beta-Hydrolases"/>
    <property type="match status" value="1"/>
</dbReference>
<dbReference type="InterPro" id="IPR029058">
    <property type="entry name" value="AB_hydrolase_fold"/>
</dbReference>
<protein>
    <submittedName>
        <fullName evidence="8">Serine carboxypeptidase-like</fullName>
    </submittedName>
</protein>
<dbReference type="STRING" id="105231.A0A1Y1IDE9"/>
<evidence type="ECO:0000256" key="2">
    <source>
        <dbReference type="ARBA" id="ARBA00022645"/>
    </source>
</evidence>
<accession>A0A1Y1IDE9</accession>
<keyword evidence="6" id="KW-0325">Glycoprotein</keyword>
<dbReference type="Pfam" id="PF00450">
    <property type="entry name" value="Peptidase_S10"/>
    <property type="match status" value="1"/>
</dbReference>
<feature type="signal peptide" evidence="7">
    <location>
        <begin position="1"/>
        <end position="37"/>
    </location>
</feature>
<reference evidence="8 9" key="1">
    <citation type="journal article" date="2014" name="Nat. Commun.">
        <title>Klebsormidium flaccidum genome reveals primary factors for plant terrestrial adaptation.</title>
        <authorList>
            <person name="Hori K."/>
            <person name="Maruyama F."/>
            <person name="Fujisawa T."/>
            <person name="Togashi T."/>
            <person name="Yamamoto N."/>
            <person name="Seo M."/>
            <person name="Sato S."/>
            <person name="Yamada T."/>
            <person name="Mori H."/>
            <person name="Tajima N."/>
            <person name="Moriyama T."/>
            <person name="Ikeuchi M."/>
            <person name="Watanabe M."/>
            <person name="Wada H."/>
            <person name="Kobayashi K."/>
            <person name="Saito M."/>
            <person name="Masuda T."/>
            <person name="Sasaki-Sekimoto Y."/>
            <person name="Mashiguchi K."/>
            <person name="Awai K."/>
            <person name="Shimojima M."/>
            <person name="Masuda S."/>
            <person name="Iwai M."/>
            <person name="Nobusawa T."/>
            <person name="Narise T."/>
            <person name="Kondo S."/>
            <person name="Saito H."/>
            <person name="Sato R."/>
            <person name="Murakawa M."/>
            <person name="Ihara Y."/>
            <person name="Oshima-Yamada Y."/>
            <person name="Ohtaka K."/>
            <person name="Satoh M."/>
            <person name="Sonobe K."/>
            <person name="Ishii M."/>
            <person name="Ohtani R."/>
            <person name="Kanamori-Sato M."/>
            <person name="Honoki R."/>
            <person name="Miyazaki D."/>
            <person name="Mochizuki H."/>
            <person name="Umetsu J."/>
            <person name="Higashi K."/>
            <person name="Shibata D."/>
            <person name="Kamiya Y."/>
            <person name="Sato N."/>
            <person name="Nakamura Y."/>
            <person name="Tabata S."/>
            <person name="Ida S."/>
            <person name="Kurokawa K."/>
            <person name="Ohta H."/>
        </authorList>
    </citation>
    <scope>NUCLEOTIDE SEQUENCE [LARGE SCALE GENOMIC DNA]</scope>
    <source>
        <strain evidence="8 9">NIES-2285</strain>
    </source>
</reference>
<dbReference type="PANTHER" id="PTHR11802:SF3">
    <property type="entry name" value="RETINOID-INDUCIBLE SERINE CARBOXYPEPTIDASE"/>
    <property type="match status" value="1"/>
</dbReference>
<dbReference type="OrthoDB" id="443318at2759"/>
<proteinExistence type="inferred from homology"/>
<keyword evidence="5" id="KW-0378">Hydrolase</keyword>
<dbReference type="AlphaFoldDB" id="A0A1Y1IDE9"/>
<dbReference type="GO" id="GO:0006508">
    <property type="term" value="P:proteolysis"/>
    <property type="evidence" value="ECO:0007669"/>
    <property type="project" value="UniProtKB-KW"/>
</dbReference>
<evidence type="ECO:0000256" key="5">
    <source>
        <dbReference type="ARBA" id="ARBA00022801"/>
    </source>
</evidence>
<dbReference type="PRINTS" id="PR00724">
    <property type="entry name" value="CRBOXYPTASEC"/>
</dbReference>